<feature type="binding site" evidence="5">
    <location>
        <position position="38"/>
    </location>
    <ligand>
        <name>Mg(2+)</name>
        <dbReference type="ChEBI" id="CHEBI:18420"/>
        <label>1</label>
    </ligand>
</feature>
<evidence type="ECO:0000256" key="1">
    <source>
        <dbReference type="ARBA" id="ARBA00007092"/>
    </source>
</evidence>
<dbReference type="GO" id="GO:0046872">
    <property type="term" value="F:metal ion binding"/>
    <property type="evidence" value="ECO:0007669"/>
    <property type="project" value="UniProtKB-KW"/>
</dbReference>
<evidence type="ECO:0000256" key="2">
    <source>
        <dbReference type="ARBA" id="ARBA00022723"/>
    </source>
</evidence>
<evidence type="ECO:0000313" key="7">
    <source>
        <dbReference type="EMBL" id="GMI75027.1"/>
    </source>
</evidence>
<comment type="caution">
    <text evidence="7">The sequence shown here is derived from an EMBL/GenBank/DDBJ whole genome shotgun (WGS) entry which is preliminary data.</text>
</comment>
<comment type="cofactor">
    <cofactor evidence="5">
        <name>Mg(2+)</name>
        <dbReference type="ChEBI" id="CHEBI:18420"/>
    </cofactor>
    <cofactor evidence="5">
        <name>Mn(2+)</name>
        <dbReference type="ChEBI" id="CHEBI:29035"/>
    </cofactor>
    <text evidence="5">Probably binds two magnesium or manganese ions per subunit.</text>
</comment>
<feature type="binding site" evidence="5">
    <location>
        <position position="9"/>
    </location>
    <ligand>
        <name>Mg(2+)</name>
        <dbReference type="ChEBI" id="CHEBI:18420"/>
        <label>1</label>
    </ligand>
</feature>
<keyword evidence="3" id="KW-0378">Hydrolase</keyword>
<dbReference type="InterPro" id="IPR004808">
    <property type="entry name" value="AP_endonuc_1"/>
</dbReference>
<sequence length="214" mass="24462">MDLRIISWNIRGLGRRKKARAIRNLVKEKKPQVIFIQETKVGDISKQLLRRMGCDKSFDFVNAPADGSASGVLSMWNVGCFEKLDSFISRRFTVIIGKFRGNPIECGLINVYGPNDDAERKVFFIEILEVTRRYKVAWCLEGDFNAITGVEDKLGKSWNFSAMEDFRSFIQAANLINLALIGGAYTWSNNRDPPSFVRLDRFLVDGDFFRGFRV</sequence>
<comment type="similarity">
    <text evidence="1">Belongs to the DNA repair enzymes AP/ExoA family.</text>
</comment>
<organism evidence="7 8">
    <name type="scientific">Hibiscus trionum</name>
    <name type="common">Flower of an hour</name>
    <dbReference type="NCBI Taxonomy" id="183268"/>
    <lineage>
        <taxon>Eukaryota</taxon>
        <taxon>Viridiplantae</taxon>
        <taxon>Streptophyta</taxon>
        <taxon>Embryophyta</taxon>
        <taxon>Tracheophyta</taxon>
        <taxon>Spermatophyta</taxon>
        <taxon>Magnoliopsida</taxon>
        <taxon>eudicotyledons</taxon>
        <taxon>Gunneridae</taxon>
        <taxon>Pentapetalae</taxon>
        <taxon>rosids</taxon>
        <taxon>malvids</taxon>
        <taxon>Malvales</taxon>
        <taxon>Malvaceae</taxon>
        <taxon>Malvoideae</taxon>
        <taxon>Hibiscus</taxon>
    </lineage>
</organism>
<dbReference type="InterPro" id="IPR005135">
    <property type="entry name" value="Endo/exonuclease/phosphatase"/>
</dbReference>
<dbReference type="PANTHER" id="PTHR22748:SF11">
    <property type="entry name" value="OS07G0184032 PROTEIN"/>
    <property type="match status" value="1"/>
</dbReference>
<dbReference type="SUPFAM" id="SSF56219">
    <property type="entry name" value="DNase I-like"/>
    <property type="match status" value="1"/>
</dbReference>
<keyword evidence="2 5" id="KW-0479">Metal-binding</keyword>
<name>A0A9W7HDK9_HIBTR</name>
<reference evidence="7" key="1">
    <citation type="submission" date="2023-05" db="EMBL/GenBank/DDBJ databases">
        <title>Genome and transcriptome analyses reveal genes involved in the formation of fine ridges on petal epidermal cells in Hibiscus trionum.</title>
        <authorList>
            <person name="Koshimizu S."/>
            <person name="Masuda S."/>
            <person name="Ishii T."/>
            <person name="Shirasu K."/>
            <person name="Hoshino A."/>
            <person name="Arita M."/>
        </authorList>
    </citation>
    <scope>NUCLEOTIDE SEQUENCE</scope>
    <source>
        <strain evidence="7">Hamamatsu line</strain>
    </source>
</reference>
<dbReference type="GO" id="GO:0005634">
    <property type="term" value="C:nucleus"/>
    <property type="evidence" value="ECO:0007669"/>
    <property type="project" value="TreeGrafter"/>
</dbReference>
<gene>
    <name evidence="7" type="ORF">HRI_001172000</name>
</gene>
<dbReference type="GO" id="GO:0008311">
    <property type="term" value="F:double-stranded DNA 3'-5' DNA exonuclease activity"/>
    <property type="evidence" value="ECO:0007669"/>
    <property type="project" value="TreeGrafter"/>
</dbReference>
<dbReference type="GO" id="GO:0003906">
    <property type="term" value="F:DNA-(apurinic or apyrimidinic site) endonuclease activity"/>
    <property type="evidence" value="ECO:0007669"/>
    <property type="project" value="TreeGrafter"/>
</dbReference>
<dbReference type="PANTHER" id="PTHR22748">
    <property type="entry name" value="AP ENDONUCLEASE"/>
    <property type="match status" value="1"/>
</dbReference>
<proteinExistence type="inferred from homology"/>
<evidence type="ECO:0000256" key="3">
    <source>
        <dbReference type="ARBA" id="ARBA00022801"/>
    </source>
</evidence>
<dbReference type="GO" id="GO:0006284">
    <property type="term" value="P:base-excision repair"/>
    <property type="evidence" value="ECO:0007669"/>
    <property type="project" value="TreeGrafter"/>
</dbReference>
<evidence type="ECO:0000313" key="8">
    <source>
        <dbReference type="Proteomes" id="UP001165190"/>
    </source>
</evidence>
<dbReference type="Proteomes" id="UP001165190">
    <property type="component" value="Unassembled WGS sequence"/>
</dbReference>
<dbReference type="Gene3D" id="3.60.10.10">
    <property type="entry name" value="Endonuclease/exonuclease/phosphatase"/>
    <property type="match status" value="1"/>
</dbReference>
<keyword evidence="4 5" id="KW-0460">Magnesium</keyword>
<dbReference type="EMBL" id="BSYR01000011">
    <property type="protein sequence ID" value="GMI75027.1"/>
    <property type="molecule type" value="Genomic_DNA"/>
</dbReference>
<accession>A0A9W7HDK9</accession>
<evidence type="ECO:0000256" key="4">
    <source>
        <dbReference type="ARBA" id="ARBA00022842"/>
    </source>
</evidence>
<feature type="domain" description="Endonuclease/exonuclease/phosphatase" evidence="6">
    <location>
        <begin position="6"/>
        <end position="210"/>
    </location>
</feature>
<protein>
    <recommendedName>
        <fullName evidence="6">Endonuclease/exonuclease/phosphatase domain-containing protein</fullName>
    </recommendedName>
</protein>
<evidence type="ECO:0000259" key="6">
    <source>
        <dbReference type="Pfam" id="PF03372"/>
    </source>
</evidence>
<dbReference type="OrthoDB" id="692400at2759"/>
<dbReference type="GO" id="GO:0008081">
    <property type="term" value="F:phosphoric diester hydrolase activity"/>
    <property type="evidence" value="ECO:0007669"/>
    <property type="project" value="TreeGrafter"/>
</dbReference>
<keyword evidence="5" id="KW-0464">Manganese</keyword>
<dbReference type="AlphaFoldDB" id="A0A9W7HDK9"/>
<dbReference type="Pfam" id="PF03372">
    <property type="entry name" value="Exo_endo_phos"/>
    <property type="match status" value="1"/>
</dbReference>
<dbReference type="InterPro" id="IPR036691">
    <property type="entry name" value="Endo/exonu/phosph_ase_sf"/>
</dbReference>
<evidence type="ECO:0000256" key="5">
    <source>
        <dbReference type="PIRSR" id="PIRSR604808-2"/>
    </source>
</evidence>
<keyword evidence="8" id="KW-1185">Reference proteome</keyword>